<dbReference type="AlphaFoldDB" id="A0A100JQ35"/>
<evidence type="ECO:0000313" key="2">
    <source>
        <dbReference type="Proteomes" id="UP000067448"/>
    </source>
</evidence>
<reference evidence="2" key="3">
    <citation type="submission" date="2016-02" db="EMBL/GenBank/DDBJ databases">
        <title>Draft genome of pathogenic Streptomyces sp. in Japan.</title>
        <authorList>
            <person name="Tomihama T."/>
            <person name="Ikenaga M."/>
            <person name="Sakai M."/>
            <person name="Okubo T."/>
            <person name="Ikeda S."/>
        </authorList>
    </citation>
    <scope>NUCLEOTIDE SEQUENCE [LARGE SCALE GENOMIC DNA]</scope>
    <source>
        <strain evidence="2">S58</strain>
    </source>
</reference>
<dbReference type="OrthoDB" id="3855658at2"/>
<accession>A0A100JQ35</accession>
<evidence type="ECO:0000313" key="1">
    <source>
        <dbReference type="EMBL" id="GAQ63619.1"/>
    </source>
</evidence>
<reference evidence="1 2" key="2">
    <citation type="journal article" date="2016" name="Genome Announc.">
        <title>Draft Genome Sequences of Streptomyces scabiei S58, Streptomyces turgidiscabies T45, and Streptomyces acidiscabies a10, the Pathogens of Potato Common Scab, Isolated in Japan.</title>
        <authorList>
            <person name="Tomihama T."/>
            <person name="Nishi Y."/>
            <person name="Sakai M."/>
            <person name="Ikenaga M."/>
            <person name="Okubo T."/>
            <person name="Ikeda S."/>
        </authorList>
    </citation>
    <scope>NUCLEOTIDE SEQUENCE [LARGE SCALE GENOMIC DNA]</scope>
    <source>
        <strain evidence="1 2">S58</strain>
    </source>
</reference>
<reference evidence="2" key="1">
    <citation type="submission" date="2015-11" db="EMBL/GenBank/DDBJ databases">
        <authorList>
            <consortium name="Cross-ministerial Strategic Innovation Promotion Program (SIP) consortium"/>
            <person name="Tomihama T."/>
            <person name="Ikenaga M."/>
            <person name="Sakai M."/>
            <person name="Okubo T."/>
            <person name="Ikeda S."/>
        </authorList>
    </citation>
    <scope>NUCLEOTIDE SEQUENCE [LARGE SCALE GENOMIC DNA]</scope>
    <source>
        <strain evidence="2">S58</strain>
    </source>
</reference>
<proteinExistence type="predicted"/>
<dbReference type="Proteomes" id="UP000067448">
    <property type="component" value="Unassembled WGS sequence"/>
</dbReference>
<gene>
    <name evidence="1" type="ORF">SsS58_04002</name>
</gene>
<sequence length="110" mass="11739">MSETLTLDDVVVPFRALRLLVSDFGYLPAPTVRVSPIFPDRLELSLHSGLPDFEAWREALGIAADSVTCHVQSDGQTRVLRTVAAYAGAELELVGYGDVDAPVLVEAGAA</sequence>
<protein>
    <submittedName>
        <fullName evidence="1">Uncharacterized protein</fullName>
    </submittedName>
</protein>
<name>A0A100JQ35_STRSC</name>
<comment type="caution">
    <text evidence="1">The sequence shown here is derived from an EMBL/GenBank/DDBJ whole genome shotgun (WGS) entry which is preliminary data.</text>
</comment>
<organism evidence="1 2">
    <name type="scientific">Streptomyces scabiei</name>
    <dbReference type="NCBI Taxonomy" id="1930"/>
    <lineage>
        <taxon>Bacteria</taxon>
        <taxon>Bacillati</taxon>
        <taxon>Actinomycetota</taxon>
        <taxon>Actinomycetes</taxon>
        <taxon>Kitasatosporales</taxon>
        <taxon>Streptomycetaceae</taxon>
        <taxon>Streptomyces</taxon>
    </lineage>
</organism>
<dbReference type="EMBL" id="BCMM01000018">
    <property type="protein sequence ID" value="GAQ63619.1"/>
    <property type="molecule type" value="Genomic_DNA"/>
</dbReference>
<dbReference type="RefSeq" id="WP_059081215.1">
    <property type="nucleotide sequence ID" value="NZ_BCMM01000018.1"/>
</dbReference>